<dbReference type="GeneID" id="19046041"/>
<keyword evidence="8" id="KW-0812">Transmembrane</keyword>
<dbReference type="KEGG" id="ehx:EMIHUDRAFT_349815"/>
<dbReference type="InterPro" id="IPR016163">
    <property type="entry name" value="Ald_DH_C"/>
</dbReference>
<dbReference type="KEGG" id="ehx:EMIHUDRAFT_361274"/>
<feature type="active site" evidence="5">
    <location>
        <position position="285"/>
    </location>
</feature>
<keyword evidence="8" id="KW-0472">Membrane</keyword>
<reference evidence="10" key="2">
    <citation type="submission" date="2024-10" db="UniProtKB">
        <authorList>
            <consortium name="EnsemblProtists"/>
        </authorList>
    </citation>
    <scope>IDENTIFICATION</scope>
</reference>
<dbReference type="PaxDb" id="2903-EOD18040"/>
<keyword evidence="11" id="KW-1185">Reference proteome</keyword>
<dbReference type="InterPro" id="IPR016161">
    <property type="entry name" value="Ald_DH/histidinol_DH"/>
</dbReference>
<dbReference type="Gene3D" id="3.40.309.10">
    <property type="entry name" value="Aldehyde Dehydrogenase, Chain A, domain 2"/>
    <property type="match status" value="1"/>
</dbReference>
<evidence type="ECO:0000256" key="7">
    <source>
        <dbReference type="RuleBase" id="RU003345"/>
    </source>
</evidence>
<dbReference type="FunFam" id="3.40.605.10:FF:000004">
    <property type="entry name" value="Aldehyde dehydrogenase"/>
    <property type="match status" value="1"/>
</dbReference>
<dbReference type="HOGENOM" id="CLU_005391_3_1_1"/>
<evidence type="ECO:0000313" key="11">
    <source>
        <dbReference type="Proteomes" id="UP000013827"/>
    </source>
</evidence>
<protein>
    <recommendedName>
        <fullName evidence="4">Aldehyde dehydrogenase</fullName>
    </recommendedName>
</protein>
<dbReference type="GO" id="GO:0005737">
    <property type="term" value="C:cytoplasm"/>
    <property type="evidence" value="ECO:0007669"/>
    <property type="project" value="TreeGrafter"/>
</dbReference>
<feature type="active site" evidence="5 6">
    <location>
        <position position="251"/>
    </location>
</feature>
<dbReference type="InterPro" id="IPR016162">
    <property type="entry name" value="Ald_DH_N"/>
</dbReference>
<evidence type="ECO:0000256" key="6">
    <source>
        <dbReference type="PROSITE-ProRule" id="PRU10007"/>
    </source>
</evidence>
<evidence type="ECO:0000259" key="9">
    <source>
        <dbReference type="Pfam" id="PF00171"/>
    </source>
</evidence>
<dbReference type="GeneID" id="17285143"/>
<dbReference type="EnsemblProtists" id="EOD18040">
    <property type="protein sequence ID" value="EOD18040"/>
    <property type="gene ID" value="EMIHUDRAFT_349815"/>
</dbReference>
<evidence type="ECO:0000256" key="2">
    <source>
        <dbReference type="ARBA" id="ARBA00023002"/>
    </source>
</evidence>
<dbReference type="GO" id="GO:0004029">
    <property type="term" value="F:aldehyde dehydrogenase (NAD+) activity"/>
    <property type="evidence" value="ECO:0007669"/>
    <property type="project" value="TreeGrafter"/>
</dbReference>
<keyword evidence="8" id="KW-1133">Transmembrane helix</keyword>
<name>A0A0D3J3F5_EMIH1</name>
<dbReference type="Gene3D" id="3.40.605.10">
    <property type="entry name" value="Aldehyde Dehydrogenase, Chain A, domain 1"/>
    <property type="match status" value="1"/>
</dbReference>
<evidence type="ECO:0000256" key="3">
    <source>
        <dbReference type="ARBA" id="ARBA00023027"/>
    </source>
</evidence>
<keyword evidence="2 4" id="KW-0560">Oxidoreductase</keyword>
<dbReference type="STRING" id="2903.R1DXJ7"/>
<dbReference type="RefSeq" id="XP_005770469.1">
    <property type="nucleotide sequence ID" value="XM_005770412.1"/>
</dbReference>
<dbReference type="eggNOG" id="KOG2456">
    <property type="taxonomic scope" value="Eukaryota"/>
</dbReference>
<dbReference type="SUPFAM" id="SSF53720">
    <property type="entry name" value="ALDH-like"/>
    <property type="match status" value="1"/>
</dbReference>
<sequence length="557" mass="61174">MPTTRSEAFPVEGSDPKSNIDRYEKWGKKSAFGKPHSGSLGAADIVPAMEALRRTFASEHTFSKEWRVGQLHALRRLLREGNQELCDAMYEDLHKSAFEAYSTEMGLVEKEIETALSHLGEWMARHYTDTAALNTAARSYTVHDPLGVVLIMGPWNYPVQMCFAPLVGAIAGGNCALLKPGSYAPATSHVISRLVQQYLDPAAIVVAEGDREVTTALLDQRFDKIFFTGSGFVGKIILQAAAKHFTPCLLELGGKSPAIVDRSADLGHAARRLVWGTFINGGQTCIRPDFLLVHEAVAEPFLKLLKATIKEFYGADPQKSEWFGRCVNERAFKRLEAIVRGAPPSVVYSGGRTDAAERYIEPTVLDYGGDWRAFSSCEAMQDELFGPILPVCRYSDLEAVVSFVKALPTGKPLALYCFATDSAVVEDVKRRTTSGGLCINDCVMHIANHDLPFGGVGASGMGSYHAHRSFLAFTHEKAVLSRSPAVDEYTVLKPLLAARFPPYAPHKQFLVKLFGMWTFDKAVNVHRSPAVAVALLAYLAYYVATAYFGMRLAVTFE</sequence>
<feature type="domain" description="Aldehyde dehydrogenase" evidence="9">
    <location>
        <begin position="41"/>
        <end position="479"/>
    </location>
</feature>
<keyword evidence="3" id="KW-0520">NAD</keyword>
<dbReference type="InterPro" id="IPR012394">
    <property type="entry name" value="Aldehyde_DH_NAD(P)"/>
</dbReference>
<dbReference type="PIRSF" id="PIRSF036492">
    <property type="entry name" value="ALDH"/>
    <property type="match status" value="1"/>
</dbReference>
<dbReference type="FunFam" id="3.40.309.10:FF:000003">
    <property type="entry name" value="Aldehyde dehydrogenase"/>
    <property type="match status" value="1"/>
</dbReference>
<dbReference type="PROSITE" id="PS00687">
    <property type="entry name" value="ALDEHYDE_DEHYDR_GLU"/>
    <property type="match status" value="1"/>
</dbReference>
<dbReference type="CDD" id="cd07087">
    <property type="entry name" value="ALDH_F3-13-14_CALDH-like"/>
    <property type="match status" value="1"/>
</dbReference>
<dbReference type="Pfam" id="PF00171">
    <property type="entry name" value="Aldedh"/>
    <property type="match status" value="1"/>
</dbReference>
<proteinExistence type="inferred from homology"/>
<evidence type="ECO:0000256" key="1">
    <source>
        <dbReference type="ARBA" id="ARBA00009986"/>
    </source>
</evidence>
<dbReference type="PANTHER" id="PTHR43570:SF16">
    <property type="entry name" value="ALDEHYDE DEHYDROGENASE TYPE III, ISOFORM Q"/>
    <property type="match status" value="1"/>
</dbReference>
<evidence type="ECO:0000256" key="8">
    <source>
        <dbReference type="SAM" id="Phobius"/>
    </source>
</evidence>
<dbReference type="InterPro" id="IPR029510">
    <property type="entry name" value="Ald_DH_CS_GLU"/>
</dbReference>
<dbReference type="GO" id="GO:0006081">
    <property type="term" value="P:aldehyde metabolic process"/>
    <property type="evidence" value="ECO:0007669"/>
    <property type="project" value="InterPro"/>
</dbReference>
<evidence type="ECO:0000256" key="5">
    <source>
        <dbReference type="PIRSR" id="PIRSR036492-1"/>
    </source>
</evidence>
<dbReference type="RefSeq" id="XP_005792301.1">
    <property type="nucleotide sequence ID" value="XM_005792244.1"/>
</dbReference>
<comment type="similarity">
    <text evidence="1 4 7">Belongs to the aldehyde dehydrogenase family.</text>
</comment>
<dbReference type="Proteomes" id="UP000013827">
    <property type="component" value="Unassembled WGS sequence"/>
</dbReference>
<dbReference type="EnsemblProtists" id="EOD39872">
    <property type="protein sequence ID" value="EOD39872"/>
    <property type="gene ID" value="EMIHUDRAFT_361274"/>
</dbReference>
<dbReference type="AlphaFoldDB" id="A0A0D3J3F5"/>
<dbReference type="PANTHER" id="PTHR43570">
    <property type="entry name" value="ALDEHYDE DEHYDROGENASE"/>
    <property type="match status" value="1"/>
</dbReference>
<dbReference type="InterPro" id="IPR015590">
    <property type="entry name" value="Aldehyde_DH_dom"/>
</dbReference>
<reference evidence="11" key="1">
    <citation type="journal article" date="2013" name="Nature">
        <title>Pan genome of the phytoplankton Emiliania underpins its global distribution.</title>
        <authorList>
            <person name="Read B.A."/>
            <person name="Kegel J."/>
            <person name="Klute M.J."/>
            <person name="Kuo A."/>
            <person name="Lefebvre S.C."/>
            <person name="Maumus F."/>
            <person name="Mayer C."/>
            <person name="Miller J."/>
            <person name="Monier A."/>
            <person name="Salamov A."/>
            <person name="Young J."/>
            <person name="Aguilar M."/>
            <person name="Claverie J.M."/>
            <person name="Frickenhaus S."/>
            <person name="Gonzalez K."/>
            <person name="Herman E.K."/>
            <person name="Lin Y.C."/>
            <person name="Napier J."/>
            <person name="Ogata H."/>
            <person name="Sarno A.F."/>
            <person name="Shmutz J."/>
            <person name="Schroeder D."/>
            <person name="de Vargas C."/>
            <person name="Verret F."/>
            <person name="von Dassow P."/>
            <person name="Valentin K."/>
            <person name="Van de Peer Y."/>
            <person name="Wheeler G."/>
            <person name="Dacks J.B."/>
            <person name="Delwiche C.F."/>
            <person name="Dyhrman S.T."/>
            <person name="Glockner G."/>
            <person name="John U."/>
            <person name="Richards T."/>
            <person name="Worden A.Z."/>
            <person name="Zhang X."/>
            <person name="Grigoriev I.V."/>
            <person name="Allen A.E."/>
            <person name="Bidle K."/>
            <person name="Borodovsky M."/>
            <person name="Bowler C."/>
            <person name="Brownlee C."/>
            <person name="Cock J.M."/>
            <person name="Elias M."/>
            <person name="Gladyshev V.N."/>
            <person name="Groth M."/>
            <person name="Guda C."/>
            <person name="Hadaegh A."/>
            <person name="Iglesias-Rodriguez M.D."/>
            <person name="Jenkins J."/>
            <person name="Jones B.M."/>
            <person name="Lawson T."/>
            <person name="Leese F."/>
            <person name="Lindquist E."/>
            <person name="Lobanov A."/>
            <person name="Lomsadze A."/>
            <person name="Malik S.B."/>
            <person name="Marsh M.E."/>
            <person name="Mackinder L."/>
            <person name="Mock T."/>
            <person name="Mueller-Roeber B."/>
            <person name="Pagarete A."/>
            <person name="Parker M."/>
            <person name="Probert I."/>
            <person name="Quesneville H."/>
            <person name="Raines C."/>
            <person name="Rensing S.A."/>
            <person name="Riano-Pachon D.M."/>
            <person name="Richier S."/>
            <person name="Rokitta S."/>
            <person name="Shiraiwa Y."/>
            <person name="Soanes D.M."/>
            <person name="van der Giezen M."/>
            <person name="Wahlund T.M."/>
            <person name="Williams B."/>
            <person name="Wilson W."/>
            <person name="Wolfe G."/>
            <person name="Wurch L.L."/>
        </authorList>
    </citation>
    <scope>NUCLEOTIDE SEQUENCE</scope>
</reference>
<feature type="transmembrane region" description="Helical" evidence="8">
    <location>
        <begin position="530"/>
        <end position="550"/>
    </location>
</feature>
<dbReference type="OMA" id="EIDWCKQ"/>
<evidence type="ECO:0000256" key="4">
    <source>
        <dbReference type="PIRNR" id="PIRNR036492"/>
    </source>
</evidence>
<accession>A0A0D3J3F5</accession>
<evidence type="ECO:0000313" key="10">
    <source>
        <dbReference type="EnsemblProtists" id="EOD18040"/>
    </source>
</evidence>
<organism evidence="10 11">
    <name type="scientific">Emiliania huxleyi (strain CCMP1516)</name>
    <dbReference type="NCBI Taxonomy" id="280463"/>
    <lineage>
        <taxon>Eukaryota</taxon>
        <taxon>Haptista</taxon>
        <taxon>Haptophyta</taxon>
        <taxon>Prymnesiophyceae</taxon>
        <taxon>Isochrysidales</taxon>
        <taxon>Noelaerhabdaceae</taxon>
        <taxon>Emiliania</taxon>
    </lineage>
</organism>